<proteinExistence type="inferred from homology"/>
<evidence type="ECO:0000256" key="12">
    <source>
        <dbReference type="ARBA" id="ARBA00023324"/>
    </source>
</evidence>
<reference evidence="21" key="2">
    <citation type="submission" date="2021-05" db="UniProtKB">
        <authorList>
            <consortium name="EnsemblPlants"/>
        </authorList>
    </citation>
    <scope>IDENTIFICATION</scope>
    <source>
        <strain evidence="21">subsp. malaccensis</strain>
    </source>
</reference>
<evidence type="ECO:0000256" key="13">
    <source>
        <dbReference type="PIRSR" id="PIRSR600823-1"/>
    </source>
</evidence>
<evidence type="ECO:0000313" key="21">
    <source>
        <dbReference type="EnsemblPlants" id="Ma07_p05870.1"/>
    </source>
</evidence>
<feature type="signal peptide" evidence="18">
    <location>
        <begin position="1"/>
        <end position="22"/>
    </location>
</feature>
<dbReference type="CDD" id="cd00693">
    <property type="entry name" value="secretory_peroxidase"/>
    <property type="match status" value="1"/>
</dbReference>
<dbReference type="PANTHER" id="PTHR31388">
    <property type="entry name" value="PEROXIDASE 72-RELATED"/>
    <property type="match status" value="1"/>
</dbReference>
<dbReference type="GO" id="GO:0005576">
    <property type="term" value="C:extracellular region"/>
    <property type="evidence" value="ECO:0007669"/>
    <property type="project" value="UniProtKB-SubCell"/>
</dbReference>
<dbReference type="InterPro" id="IPR002016">
    <property type="entry name" value="Haem_peroxidase"/>
</dbReference>
<feature type="chain" id="PRO_5033953755" description="Peroxidase" evidence="18">
    <location>
        <begin position="23"/>
        <end position="317"/>
    </location>
</feature>
<dbReference type="Pfam" id="PF00141">
    <property type="entry name" value="peroxidase"/>
    <property type="match status" value="1"/>
</dbReference>
<evidence type="ECO:0000256" key="4">
    <source>
        <dbReference type="ARBA" id="ARBA00022617"/>
    </source>
</evidence>
<feature type="binding site" description="axial binding residue" evidence="15">
    <location>
        <position position="192"/>
    </location>
    <ligand>
        <name>heme b</name>
        <dbReference type="ChEBI" id="CHEBI:60344"/>
    </ligand>
    <ligandPart>
        <name>Fe</name>
        <dbReference type="ChEBI" id="CHEBI:18248"/>
    </ligandPart>
</feature>
<feature type="disulfide bond" evidence="17">
    <location>
        <begin position="66"/>
        <end position="71"/>
    </location>
</feature>
<keyword evidence="3 18" id="KW-0575">Peroxidase</keyword>
<feature type="binding site" evidence="15">
    <location>
        <position position="245"/>
    </location>
    <ligand>
        <name>Ca(2+)</name>
        <dbReference type="ChEBI" id="CHEBI:29108"/>
        <label>2</label>
    </ligand>
</feature>
<feature type="disulfide bond" evidence="17">
    <location>
        <begin position="33"/>
        <end position="113"/>
    </location>
</feature>
<keyword evidence="22" id="KW-1185">Reference proteome</keyword>
<keyword evidence="12 18" id="KW-0376">Hydrogen peroxide</keyword>
<dbReference type="PROSITE" id="PS51257">
    <property type="entry name" value="PROKAR_LIPOPROTEIN"/>
    <property type="match status" value="1"/>
</dbReference>
<dbReference type="OMA" id="KSAVHLY"/>
<keyword evidence="18" id="KW-0732">Signal</keyword>
<feature type="binding site" evidence="15">
    <location>
        <position position="65"/>
    </location>
    <ligand>
        <name>Ca(2+)</name>
        <dbReference type="ChEBI" id="CHEBI:29108"/>
        <label>1</label>
    </ligand>
</feature>
<comment type="subcellular location">
    <subcellularLocation>
        <location evidence="18">Secreted</location>
    </subcellularLocation>
</comment>
<dbReference type="InterPro" id="IPR033905">
    <property type="entry name" value="Secretory_peroxidase"/>
</dbReference>
<comment type="function">
    <text evidence="18">Removal of H(2)O(2), oxidation of toxic reductants, biosynthesis and degradation of lignin, suberization, auxin catabolism, response to environmental stresses such as wounding, pathogen attack and oxidative stress.</text>
</comment>
<dbReference type="PANTHER" id="PTHR31388:SF208">
    <property type="entry name" value="PEROXIDASE"/>
    <property type="match status" value="1"/>
</dbReference>
<feature type="binding site" evidence="15">
    <location>
        <position position="74"/>
    </location>
    <ligand>
        <name>Ca(2+)</name>
        <dbReference type="ChEBI" id="CHEBI:29108"/>
        <label>1</label>
    </ligand>
</feature>
<evidence type="ECO:0000256" key="16">
    <source>
        <dbReference type="PIRSR" id="PIRSR600823-4"/>
    </source>
</evidence>
<keyword evidence="6 15" id="KW-0106">Calcium</keyword>
<protein>
    <recommendedName>
        <fullName evidence="18">Peroxidase</fullName>
        <ecNumber evidence="18">1.11.1.7</ecNumber>
    </recommendedName>
</protein>
<dbReference type="InterPro" id="IPR010255">
    <property type="entry name" value="Haem_peroxidase_sf"/>
</dbReference>
<feature type="binding site" evidence="15">
    <location>
        <position position="70"/>
    </location>
    <ligand>
        <name>Ca(2+)</name>
        <dbReference type="ChEBI" id="CHEBI:29108"/>
        <label>1</label>
    </ligand>
</feature>
<dbReference type="AlphaFoldDB" id="A0A804JSM7"/>
<dbReference type="GO" id="GO:0004601">
    <property type="term" value="F:peroxidase activity"/>
    <property type="evidence" value="ECO:0000318"/>
    <property type="project" value="GO_Central"/>
</dbReference>
<dbReference type="EnsemblPlants" id="Ma07_t05870.1">
    <property type="protein sequence ID" value="Ma07_p05870.1"/>
    <property type="gene ID" value="Ma07_g05870"/>
</dbReference>
<organism evidence="21 22">
    <name type="scientific">Musa acuminata subsp. malaccensis</name>
    <name type="common">Wild banana</name>
    <name type="synonym">Musa malaccensis</name>
    <dbReference type="NCBI Taxonomy" id="214687"/>
    <lineage>
        <taxon>Eukaryota</taxon>
        <taxon>Viridiplantae</taxon>
        <taxon>Streptophyta</taxon>
        <taxon>Embryophyta</taxon>
        <taxon>Tracheophyta</taxon>
        <taxon>Spermatophyta</taxon>
        <taxon>Magnoliopsida</taxon>
        <taxon>Liliopsida</taxon>
        <taxon>Zingiberales</taxon>
        <taxon>Musaceae</taxon>
        <taxon>Musa</taxon>
    </lineage>
</organism>
<dbReference type="InParanoid" id="A0A804JSM7"/>
<evidence type="ECO:0000256" key="3">
    <source>
        <dbReference type="ARBA" id="ARBA00022559"/>
    </source>
</evidence>
<evidence type="ECO:0000256" key="14">
    <source>
        <dbReference type="PIRSR" id="PIRSR600823-2"/>
    </source>
</evidence>
<dbReference type="PROSITE" id="PS00436">
    <property type="entry name" value="PEROXIDASE_2"/>
    <property type="match status" value="1"/>
</dbReference>
<evidence type="ECO:0000259" key="19">
    <source>
        <dbReference type="PROSITE" id="PS50873"/>
    </source>
</evidence>
<dbReference type="GO" id="GO:0046872">
    <property type="term" value="F:metal ion binding"/>
    <property type="evidence" value="ECO:0007669"/>
    <property type="project" value="UniProtKB-UniRule"/>
</dbReference>
<dbReference type="PRINTS" id="PR00458">
    <property type="entry name" value="PEROXIDASE"/>
</dbReference>
<reference evidence="20" key="1">
    <citation type="submission" date="2021-03" db="EMBL/GenBank/DDBJ databases">
        <authorList>
            <consortium name="Genoscope - CEA"/>
            <person name="William W."/>
        </authorList>
    </citation>
    <scope>NUCLEOTIDE SEQUENCE</scope>
    <source>
        <strain evidence="20">Doubled-haploid Pahang</strain>
    </source>
</reference>
<feature type="binding site" evidence="15">
    <location>
        <position position="193"/>
    </location>
    <ligand>
        <name>Ca(2+)</name>
        <dbReference type="ChEBI" id="CHEBI:29108"/>
        <label>2</label>
    </ligand>
</feature>
<sequence length="317" mass="34464">MAFFKSFLPLLVMLLLACSVQGQLLPDFYKSTCPRLQRIVRSATKQAIDKDPRMGAAVLRLFFHDCFVTGCDASVLLDDTPTALGEKNSPPNFNSLRGYEVIDYIKARVEASCPATVSCADILALAARHSVSVLRGPRWQVPLGRRDARTAASQLEAGANLPPAGMEVPGLIGIFASKGLDAKDMVALSGAHTIGETRCGVYRSRIYNDNNVDPNFAAIRKNNCPPFGDDNKWTPLDLQTPTRFDNKYYRNLLGGRGILHSDQALYSGGPADSLVKLYSANNSAFFADFALAMTKMGNISPLTGANGEIRLNCRKPN</sequence>
<keyword evidence="11" id="KW-0873">Pyrrolidone carboxylic acid</keyword>
<comment type="catalytic activity">
    <reaction evidence="1 18">
        <text>2 a phenolic donor + H2O2 = 2 a phenolic radical donor + 2 H2O</text>
        <dbReference type="Rhea" id="RHEA:56136"/>
        <dbReference type="ChEBI" id="CHEBI:15377"/>
        <dbReference type="ChEBI" id="CHEBI:16240"/>
        <dbReference type="ChEBI" id="CHEBI:139520"/>
        <dbReference type="ChEBI" id="CHEBI:139521"/>
        <dbReference type="EC" id="1.11.1.7"/>
    </reaction>
</comment>
<feature type="active site" description="Proton acceptor" evidence="13">
    <location>
        <position position="64"/>
    </location>
</feature>
<gene>
    <name evidence="20" type="ORF">GSMUA_48940.1</name>
</gene>
<dbReference type="InterPro" id="IPR019793">
    <property type="entry name" value="Peroxidases_heam-ligand_BS"/>
</dbReference>
<feature type="site" description="Transition state stabilizer" evidence="16">
    <location>
        <position position="60"/>
    </location>
</feature>
<keyword evidence="7 18" id="KW-0560">Oxidoreductase</keyword>
<dbReference type="Gramene" id="Ma07_t05870.1">
    <property type="protein sequence ID" value="Ma07_p05870.1"/>
    <property type="gene ID" value="Ma07_g05870"/>
</dbReference>
<feature type="binding site" evidence="15">
    <location>
        <position position="237"/>
    </location>
    <ligand>
        <name>Ca(2+)</name>
        <dbReference type="ChEBI" id="CHEBI:29108"/>
        <label>2</label>
    </ligand>
</feature>
<comment type="cofactor">
    <cofactor evidence="15 18">
        <name>heme b</name>
        <dbReference type="ChEBI" id="CHEBI:60344"/>
    </cofactor>
    <text evidence="15 18">Binds 1 heme b (iron(II)-protoporphyrin IX) group per subunit.</text>
</comment>
<dbReference type="GO" id="GO:0009505">
    <property type="term" value="C:plant-type cell wall"/>
    <property type="evidence" value="ECO:0000318"/>
    <property type="project" value="GO_Central"/>
</dbReference>
<evidence type="ECO:0000313" key="22">
    <source>
        <dbReference type="Proteomes" id="UP000012960"/>
    </source>
</evidence>
<dbReference type="EC" id="1.11.1.7" evidence="18"/>
<feature type="binding site" evidence="15">
    <location>
        <position position="68"/>
    </location>
    <ligand>
        <name>Ca(2+)</name>
        <dbReference type="ChEBI" id="CHEBI:29108"/>
        <label>1</label>
    </ligand>
</feature>
<dbReference type="EMBL" id="HG996473">
    <property type="protein sequence ID" value="CAG1855744.1"/>
    <property type="molecule type" value="Genomic_DNA"/>
</dbReference>
<evidence type="ECO:0000256" key="17">
    <source>
        <dbReference type="PIRSR" id="PIRSR600823-5"/>
    </source>
</evidence>
<feature type="binding site" evidence="15">
    <location>
        <position position="240"/>
    </location>
    <ligand>
        <name>Ca(2+)</name>
        <dbReference type="ChEBI" id="CHEBI:29108"/>
        <label>2</label>
    </ligand>
</feature>
<keyword evidence="8 15" id="KW-0408">Iron</keyword>
<comment type="similarity">
    <text evidence="18">Belongs to the peroxidase family. Classical plant (class III) peroxidase subfamily.</text>
</comment>
<feature type="binding site" evidence="15">
    <location>
        <position position="72"/>
    </location>
    <ligand>
        <name>Ca(2+)</name>
        <dbReference type="ChEBI" id="CHEBI:29108"/>
        <label>1</label>
    </ligand>
</feature>
<feature type="disulfide bond" evidence="17">
    <location>
        <begin position="119"/>
        <end position="313"/>
    </location>
</feature>
<evidence type="ECO:0000256" key="18">
    <source>
        <dbReference type="RuleBase" id="RU362060"/>
    </source>
</evidence>
<feature type="domain" description="Plant heme peroxidase family profile" evidence="19">
    <location>
        <begin position="23"/>
        <end position="317"/>
    </location>
</feature>
<dbReference type="InterPro" id="IPR019794">
    <property type="entry name" value="Peroxidases_AS"/>
</dbReference>
<dbReference type="Gene3D" id="1.10.520.10">
    <property type="match status" value="1"/>
</dbReference>
<dbReference type="SUPFAM" id="SSF48113">
    <property type="entry name" value="Heme-dependent peroxidases"/>
    <property type="match status" value="1"/>
</dbReference>
<dbReference type="PROSITE" id="PS50873">
    <property type="entry name" value="PEROXIDASE_4"/>
    <property type="match status" value="1"/>
</dbReference>
<keyword evidence="5 15" id="KW-0479">Metal-binding</keyword>
<evidence type="ECO:0000256" key="6">
    <source>
        <dbReference type="ARBA" id="ARBA00022837"/>
    </source>
</evidence>
<keyword evidence="9 17" id="KW-1015">Disulfide bond</keyword>
<name>A0A804JSM7_MUSAM</name>
<accession>A0A804JSM7</accession>
<comment type="cofactor">
    <cofactor evidence="15 18">
        <name>Ca(2+)</name>
        <dbReference type="ChEBI" id="CHEBI:29108"/>
    </cofactor>
    <text evidence="15 18">Binds 2 calcium ions per subunit.</text>
</comment>
<evidence type="ECO:0000256" key="8">
    <source>
        <dbReference type="ARBA" id="ARBA00023004"/>
    </source>
</evidence>
<evidence type="ECO:0000256" key="11">
    <source>
        <dbReference type="ARBA" id="ARBA00023283"/>
    </source>
</evidence>
<evidence type="ECO:0000256" key="7">
    <source>
        <dbReference type="ARBA" id="ARBA00023002"/>
    </source>
</evidence>
<dbReference type="GO" id="GO:0042744">
    <property type="term" value="P:hydrogen peroxide catabolic process"/>
    <property type="evidence" value="ECO:0007669"/>
    <property type="project" value="UniProtKB-KW"/>
</dbReference>
<dbReference type="FunFam" id="1.10.520.10:FF:000001">
    <property type="entry name" value="Peroxidase"/>
    <property type="match status" value="1"/>
</dbReference>
<dbReference type="OrthoDB" id="2113341at2759"/>
<evidence type="ECO:0000256" key="15">
    <source>
        <dbReference type="PIRSR" id="PIRSR600823-3"/>
    </source>
</evidence>
<dbReference type="SMR" id="A0A804JSM7"/>
<evidence type="ECO:0000256" key="1">
    <source>
        <dbReference type="ARBA" id="ARBA00000189"/>
    </source>
</evidence>
<dbReference type="GO" id="GO:0140825">
    <property type="term" value="F:lactoperoxidase activity"/>
    <property type="evidence" value="ECO:0007669"/>
    <property type="project" value="UniProtKB-EC"/>
</dbReference>
<evidence type="ECO:0000256" key="2">
    <source>
        <dbReference type="ARBA" id="ARBA00006873"/>
    </source>
</evidence>
<dbReference type="PROSITE" id="PS00435">
    <property type="entry name" value="PEROXIDASE_1"/>
    <property type="match status" value="1"/>
</dbReference>
<feature type="binding site" evidence="14">
    <location>
        <position position="162"/>
    </location>
    <ligand>
        <name>substrate</name>
    </ligand>
</feature>
<dbReference type="GO" id="GO:0020037">
    <property type="term" value="F:heme binding"/>
    <property type="evidence" value="ECO:0007669"/>
    <property type="project" value="UniProtKB-UniRule"/>
</dbReference>
<dbReference type="FunFam" id="1.10.420.10:FF:000001">
    <property type="entry name" value="Peroxidase"/>
    <property type="match status" value="1"/>
</dbReference>
<feature type="binding site" evidence="15">
    <location>
        <position position="86"/>
    </location>
    <ligand>
        <name>Ca(2+)</name>
        <dbReference type="ChEBI" id="CHEBI:29108"/>
        <label>1</label>
    </ligand>
</feature>
<dbReference type="Proteomes" id="UP000012960">
    <property type="component" value="Unplaced"/>
</dbReference>
<keyword evidence="18" id="KW-0964">Secreted</keyword>
<keyword evidence="10" id="KW-0325">Glycoprotein</keyword>
<dbReference type="InterPro" id="IPR000823">
    <property type="entry name" value="Peroxidase_pln"/>
</dbReference>
<keyword evidence="4 18" id="KW-0349">Heme</keyword>
<evidence type="ECO:0000256" key="9">
    <source>
        <dbReference type="ARBA" id="ARBA00023157"/>
    </source>
</evidence>
<comment type="similarity">
    <text evidence="2">Belongs to the peroxidase family. Ascorbate peroxidase subfamily.</text>
</comment>
<dbReference type="PRINTS" id="PR00461">
    <property type="entry name" value="PLPEROXIDASE"/>
</dbReference>
<dbReference type="Gene3D" id="1.10.420.10">
    <property type="entry name" value="Peroxidase, domain 2"/>
    <property type="match status" value="1"/>
</dbReference>
<feature type="disulfide bond" evidence="17">
    <location>
        <begin position="199"/>
        <end position="224"/>
    </location>
</feature>
<evidence type="ECO:0000256" key="5">
    <source>
        <dbReference type="ARBA" id="ARBA00022723"/>
    </source>
</evidence>
<evidence type="ECO:0000256" key="10">
    <source>
        <dbReference type="ARBA" id="ARBA00023180"/>
    </source>
</evidence>
<evidence type="ECO:0000313" key="20">
    <source>
        <dbReference type="EMBL" id="CAG1855744.1"/>
    </source>
</evidence>
<dbReference type="GO" id="GO:0006979">
    <property type="term" value="P:response to oxidative stress"/>
    <property type="evidence" value="ECO:0007669"/>
    <property type="project" value="UniProtKB-UniRule"/>
</dbReference>